<sequence length="282" mass="32964">MEEMTEPHKNGCAKSPPASITREEDTVLNEPAAVLSTLESTNAEPSTNMLNPANKDHGNDPHRPPTNFSDLPTELRLQIYEHVLPGPEYVFIFKESEEFRKKVPTSIFANQLRRRNLQIRPMLLLNQEARQVAQRYSVINHAHTSQIFYFDVKRDTLLLESDIRVTTREYLKRNHKAPLLGFEHVQKFAIFFYDMVHGYRKAMKLRGLPSMKKLDLICCCPHELLSPNERQKRGCCHDLPEFVVAHWFREDSPSWDDIGFRMKETIVDLQLFNLKEWEETQS</sequence>
<protein>
    <recommendedName>
        <fullName evidence="2">2EXR domain-containing protein</fullName>
    </recommendedName>
</protein>
<feature type="compositionally biased region" description="Basic and acidic residues" evidence="1">
    <location>
        <begin position="54"/>
        <end position="63"/>
    </location>
</feature>
<dbReference type="AlphaFoldDB" id="A0A9N9KPF1"/>
<accession>A0A9N9KPF1</accession>
<feature type="region of interest" description="Disordered" evidence="1">
    <location>
        <begin position="1"/>
        <end position="68"/>
    </location>
</feature>
<dbReference type="InterPro" id="IPR045518">
    <property type="entry name" value="2EXR"/>
</dbReference>
<reference evidence="3" key="1">
    <citation type="submission" date="2021-07" db="EMBL/GenBank/DDBJ databases">
        <authorList>
            <person name="Durling M."/>
        </authorList>
    </citation>
    <scope>NUCLEOTIDE SEQUENCE</scope>
</reference>
<gene>
    <name evidence="3" type="ORF">HYFRA_00006846</name>
</gene>
<evidence type="ECO:0000256" key="1">
    <source>
        <dbReference type="SAM" id="MobiDB-lite"/>
    </source>
</evidence>
<dbReference type="Pfam" id="PF20150">
    <property type="entry name" value="2EXR"/>
    <property type="match status" value="1"/>
</dbReference>
<comment type="caution">
    <text evidence="3">The sequence shown here is derived from an EMBL/GenBank/DDBJ whole genome shotgun (WGS) entry which is preliminary data.</text>
</comment>
<proteinExistence type="predicted"/>
<feature type="compositionally biased region" description="Polar residues" evidence="1">
    <location>
        <begin position="37"/>
        <end position="51"/>
    </location>
</feature>
<dbReference type="EMBL" id="CAJVRL010000037">
    <property type="protein sequence ID" value="CAG8950353.1"/>
    <property type="molecule type" value="Genomic_DNA"/>
</dbReference>
<name>A0A9N9KPF1_9HELO</name>
<evidence type="ECO:0000313" key="3">
    <source>
        <dbReference type="EMBL" id="CAG8950353.1"/>
    </source>
</evidence>
<keyword evidence="4" id="KW-1185">Reference proteome</keyword>
<evidence type="ECO:0000313" key="4">
    <source>
        <dbReference type="Proteomes" id="UP000696280"/>
    </source>
</evidence>
<evidence type="ECO:0000259" key="2">
    <source>
        <dbReference type="Pfam" id="PF20150"/>
    </source>
</evidence>
<organism evidence="3 4">
    <name type="scientific">Hymenoscyphus fraxineus</name>
    <dbReference type="NCBI Taxonomy" id="746836"/>
    <lineage>
        <taxon>Eukaryota</taxon>
        <taxon>Fungi</taxon>
        <taxon>Dikarya</taxon>
        <taxon>Ascomycota</taxon>
        <taxon>Pezizomycotina</taxon>
        <taxon>Leotiomycetes</taxon>
        <taxon>Helotiales</taxon>
        <taxon>Helotiaceae</taxon>
        <taxon>Hymenoscyphus</taxon>
    </lineage>
</organism>
<feature type="domain" description="2EXR" evidence="2">
    <location>
        <begin position="67"/>
        <end position="157"/>
    </location>
</feature>
<dbReference type="PANTHER" id="PTHR35910">
    <property type="entry name" value="2EXR DOMAIN-CONTAINING PROTEIN"/>
    <property type="match status" value="1"/>
</dbReference>
<dbReference type="PANTHER" id="PTHR35910:SF1">
    <property type="entry name" value="2EXR DOMAIN-CONTAINING PROTEIN"/>
    <property type="match status" value="1"/>
</dbReference>
<dbReference type="OrthoDB" id="3473305at2759"/>
<dbReference type="Proteomes" id="UP000696280">
    <property type="component" value="Unassembled WGS sequence"/>
</dbReference>